<keyword evidence="1 3" id="KW-0802">TPR repeat</keyword>
<dbReference type="GO" id="GO:0005680">
    <property type="term" value="C:anaphase-promoting complex"/>
    <property type="evidence" value="ECO:0007669"/>
    <property type="project" value="TreeGrafter"/>
</dbReference>
<feature type="region of interest" description="Disordered" evidence="4">
    <location>
        <begin position="224"/>
        <end position="257"/>
    </location>
</feature>
<dbReference type="InterPro" id="IPR019734">
    <property type="entry name" value="TPR_rpt"/>
</dbReference>
<proteinExistence type="inferred from homology"/>
<feature type="repeat" description="TPR" evidence="3">
    <location>
        <begin position="477"/>
        <end position="510"/>
    </location>
</feature>
<evidence type="ECO:0000313" key="5">
    <source>
        <dbReference type="EMBL" id="CUS21525.1"/>
    </source>
</evidence>
<dbReference type="PANTHER" id="PTHR12558">
    <property type="entry name" value="CELL DIVISION CYCLE 16,23,27"/>
    <property type="match status" value="1"/>
</dbReference>
<keyword evidence="6" id="KW-1185">Reference proteome</keyword>
<feature type="repeat" description="TPR" evidence="3">
    <location>
        <begin position="136"/>
        <end position="169"/>
    </location>
</feature>
<dbReference type="GO" id="GO:0007091">
    <property type="term" value="P:metaphase/anaphase transition of mitotic cell cycle"/>
    <property type="evidence" value="ECO:0007669"/>
    <property type="project" value="TreeGrafter"/>
</dbReference>
<feature type="repeat" description="TPR" evidence="3">
    <location>
        <begin position="443"/>
        <end position="476"/>
    </location>
</feature>
<dbReference type="InterPro" id="IPR011990">
    <property type="entry name" value="TPR-like_helical_dom_sf"/>
</dbReference>
<dbReference type="OrthoDB" id="329563at2759"/>
<name>A0A0P1KPH7_9SACH</name>
<dbReference type="GO" id="GO:0005737">
    <property type="term" value="C:cytoplasm"/>
    <property type="evidence" value="ECO:0007669"/>
    <property type="project" value="TreeGrafter"/>
</dbReference>
<gene>
    <name evidence="5" type="ORF">LAQU0_S03e04566g</name>
</gene>
<dbReference type="Pfam" id="PF00515">
    <property type="entry name" value="TPR_1"/>
    <property type="match status" value="1"/>
</dbReference>
<feature type="repeat" description="TPR" evidence="3">
    <location>
        <begin position="409"/>
        <end position="442"/>
    </location>
</feature>
<dbReference type="SMART" id="SM00028">
    <property type="entry name" value="TPR"/>
    <property type="match status" value="8"/>
</dbReference>
<evidence type="ECO:0000313" key="6">
    <source>
        <dbReference type="Proteomes" id="UP000236544"/>
    </source>
</evidence>
<evidence type="ECO:0000256" key="3">
    <source>
        <dbReference type="PROSITE-ProRule" id="PRU00339"/>
    </source>
</evidence>
<dbReference type="Pfam" id="PF12895">
    <property type="entry name" value="ANAPC3"/>
    <property type="match status" value="1"/>
</dbReference>
<organism evidence="5 6">
    <name type="scientific">Lachancea quebecensis</name>
    <dbReference type="NCBI Taxonomy" id="1654605"/>
    <lineage>
        <taxon>Eukaryota</taxon>
        <taxon>Fungi</taxon>
        <taxon>Dikarya</taxon>
        <taxon>Ascomycota</taxon>
        <taxon>Saccharomycotina</taxon>
        <taxon>Saccharomycetes</taxon>
        <taxon>Saccharomycetales</taxon>
        <taxon>Saccharomycetaceae</taxon>
        <taxon>Lachancea</taxon>
    </lineage>
</organism>
<evidence type="ECO:0000256" key="4">
    <source>
        <dbReference type="SAM" id="MobiDB-lite"/>
    </source>
</evidence>
<dbReference type="SUPFAM" id="SSF48452">
    <property type="entry name" value="TPR-like"/>
    <property type="match status" value="2"/>
</dbReference>
<sequence>MFRVGSGGLIRASDENCERLKGFIERSVEQNNLETAEFLAELLCSETGRLARGARERMEAAYQYGLVLYLRGDFKSAQDVVRPYKCENMLCAYVLARCALKLGQSSWHEGARALEVLVETYSIQNAEPQFGMPEEATVFSVLGQLYAKMGKIKESCAAHSRALELDSYLWESFKALCDMRANVRVSKLYKTATDSPRTLPSQQHRNRKGIVLKPHTPFKVPAFDSKRRAHQAQPASAMRHRPQASTSSLLKPTNGAGVTATPTSAFSKSKLLSTPPSQFSISEKPVTPEDIGNNLVSAQALGLDAIFYALAKSYKSACRYDCYKAVRILNELPQHILTAMPWVLSALGKLHFELVNYEMSKKYFIALRELQPFRIEDMEIFSTLLWHLNDTTGLSHLCHELLDVNRLAPETWCCIGNLFSLKKDHEESIKAFQRSTQLDPSFTYAYTLQGHEYSSNDAFDTAMTCYRKALGSNPQHYNAYYGLGMCCLKLGQYEECLLHFEKARSINPVNVILICCCGVALEKLSHQEKALQYYDLACELQPVSSLALFKRAQLLLAMGKYNFALENFEKLVTIAPDEATIHFLLGQLYQIVGRKQDAVKELTIAMNLDPKGSQLIKSALEKCHQLD</sequence>
<dbReference type="AlphaFoldDB" id="A0A0P1KPH7"/>
<dbReference type="PROSITE" id="PS50005">
    <property type="entry name" value="TPR"/>
    <property type="match status" value="6"/>
</dbReference>
<dbReference type="GO" id="GO:0031145">
    <property type="term" value="P:anaphase-promoting complex-dependent catabolic process"/>
    <property type="evidence" value="ECO:0007669"/>
    <property type="project" value="TreeGrafter"/>
</dbReference>
<dbReference type="Proteomes" id="UP000236544">
    <property type="component" value="Unassembled WGS sequence"/>
</dbReference>
<dbReference type="Pfam" id="PF13432">
    <property type="entry name" value="TPR_16"/>
    <property type="match status" value="1"/>
</dbReference>
<protein>
    <submittedName>
        <fullName evidence="5">LAQU0S03e04566g1_1</fullName>
    </submittedName>
</protein>
<feature type="repeat" description="TPR" evidence="3">
    <location>
        <begin position="579"/>
        <end position="612"/>
    </location>
</feature>
<dbReference type="PANTHER" id="PTHR12558:SF13">
    <property type="entry name" value="CELL DIVISION CYCLE PROTEIN 27 HOMOLOG"/>
    <property type="match status" value="1"/>
</dbReference>
<feature type="repeat" description="TPR" evidence="3">
    <location>
        <begin position="545"/>
        <end position="578"/>
    </location>
</feature>
<evidence type="ECO:0000256" key="2">
    <source>
        <dbReference type="ARBA" id="ARBA00038210"/>
    </source>
</evidence>
<dbReference type="Pfam" id="PF13181">
    <property type="entry name" value="TPR_8"/>
    <property type="match status" value="2"/>
</dbReference>
<accession>A0A0P1KPH7</accession>
<dbReference type="EMBL" id="LN890565">
    <property type="protein sequence ID" value="CUS21525.1"/>
    <property type="molecule type" value="Genomic_DNA"/>
</dbReference>
<dbReference type="Gene3D" id="1.25.40.10">
    <property type="entry name" value="Tetratricopeptide repeat domain"/>
    <property type="match status" value="4"/>
</dbReference>
<comment type="similarity">
    <text evidence="2">Belongs to the APC3/CDC27 family.</text>
</comment>
<reference evidence="6" key="1">
    <citation type="submission" date="2015-10" db="EMBL/GenBank/DDBJ databases">
        <authorList>
            <person name="Devillers H."/>
        </authorList>
    </citation>
    <scope>NUCLEOTIDE SEQUENCE [LARGE SCALE GENOMIC DNA]</scope>
</reference>
<evidence type="ECO:0000256" key="1">
    <source>
        <dbReference type="ARBA" id="ARBA00022803"/>
    </source>
</evidence>
<dbReference type="GO" id="GO:0051301">
    <property type="term" value="P:cell division"/>
    <property type="evidence" value="ECO:0007669"/>
    <property type="project" value="TreeGrafter"/>
</dbReference>
<dbReference type="GO" id="GO:0016567">
    <property type="term" value="P:protein ubiquitination"/>
    <property type="evidence" value="ECO:0007669"/>
    <property type="project" value="TreeGrafter"/>
</dbReference>